<evidence type="ECO:0000256" key="5">
    <source>
        <dbReference type="SAM" id="MobiDB-lite"/>
    </source>
</evidence>
<keyword evidence="3 4" id="KW-0862">Zinc</keyword>
<evidence type="ECO:0000256" key="2">
    <source>
        <dbReference type="ARBA" id="ARBA00022771"/>
    </source>
</evidence>
<organism evidence="8 9">
    <name type="scientific">Sphagnum jensenii</name>
    <dbReference type="NCBI Taxonomy" id="128206"/>
    <lineage>
        <taxon>Eukaryota</taxon>
        <taxon>Viridiplantae</taxon>
        <taxon>Streptophyta</taxon>
        <taxon>Embryophyta</taxon>
        <taxon>Bryophyta</taxon>
        <taxon>Sphagnophytina</taxon>
        <taxon>Sphagnopsida</taxon>
        <taxon>Sphagnales</taxon>
        <taxon>Sphagnaceae</taxon>
        <taxon>Sphagnum</taxon>
    </lineage>
</organism>
<feature type="compositionally biased region" description="Polar residues" evidence="5">
    <location>
        <begin position="148"/>
        <end position="161"/>
    </location>
</feature>
<sequence>MRSSILCVVLTCANFKLNCLLQVVLQSLPLSLQALEPEILMLLRQDETNIVAILNDDGTVNDWKLNQLRESIRAPNLAASGYRGENLYIDRAAYQNRYDDANMGAHLRSHQQSYSDVRNDYAPQRTRTRFSAPINHPNVSSIPYGDFSRNTQNDTSYSNRPLDSGWIPSALSNEPSYLDNNISYNSNSLKSSLNSHEFSVDFESEEAKKKRKFPSTKASTPCRFYNTPKGCQFGDKCAFGHFNDSKGATGMKFNTAQQSPKKSKFTPIETREPLWSQKPISNSPALPVSVSGQSRDKDEFGRDIR</sequence>
<dbReference type="PROSITE" id="PS50103">
    <property type="entry name" value="ZF_C3H1"/>
    <property type="match status" value="1"/>
</dbReference>
<evidence type="ECO:0000259" key="7">
    <source>
        <dbReference type="PROSITE" id="PS50103"/>
    </source>
</evidence>
<dbReference type="SUPFAM" id="SSF90229">
    <property type="entry name" value="CCCH zinc finger"/>
    <property type="match status" value="1"/>
</dbReference>
<evidence type="ECO:0000256" key="1">
    <source>
        <dbReference type="ARBA" id="ARBA00022723"/>
    </source>
</evidence>
<keyword evidence="2 4" id="KW-0863">Zinc-finger</keyword>
<gene>
    <name evidence="8" type="ORF">CSSPJE1EN1_LOCUS28560</name>
</gene>
<evidence type="ECO:0000256" key="4">
    <source>
        <dbReference type="PROSITE-ProRule" id="PRU00723"/>
    </source>
</evidence>
<keyword evidence="6" id="KW-0732">Signal</keyword>
<protein>
    <recommendedName>
        <fullName evidence="7">C3H1-type domain-containing protein</fullName>
    </recommendedName>
</protein>
<accession>A0ABP0VI42</accession>
<evidence type="ECO:0000313" key="8">
    <source>
        <dbReference type="EMBL" id="CAK9253182.1"/>
    </source>
</evidence>
<evidence type="ECO:0000256" key="3">
    <source>
        <dbReference type="ARBA" id="ARBA00022833"/>
    </source>
</evidence>
<comment type="caution">
    <text evidence="8">The sequence shown here is derived from an EMBL/GenBank/DDBJ whole genome shotgun (WGS) entry which is preliminary data.</text>
</comment>
<feature type="compositionally biased region" description="Basic and acidic residues" evidence="5">
    <location>
        <begin position="294"/>
        <end position="305"/>
    </location>
</feature>
<feature type="zinc finger region" description="C3H1-type" evidence="4">
    <location>
        <begin position="216"/>
        <end position="244"/>
    </location>
</feature>
<keyword evidence="9" id="KW-1185">Reference proteome</keyword>
<feature type="chain" id="PRO_5046181490" description="C3H1-type domain-containing protein" evidence="6">
    <location>
        <begin position="35"/>
        <end position="305"/>
    </location>
</feature>
<dbReference type="InterPro" id="IPR036855">
    <property type="entry name" value="Znf_CCCH_sf"/>
</dbReference>
<dbReference type="Proteomes" id="UP001497444">
    <property type="component" value="Unassembled WGS sequence"/>
</dbReference>
<dbReference type="InterPro" id="IPR000571">
    <property type="entry name" value="Znf_CCCH"/>
</dbReference>
<feature type="region of interest" description="Disordered" evidence="5">
    <location>
        <begin position="127"/>
        <end position="162"/>
    </location>
</feature>
<feature type="domain" description="C3H1-type" evidence="7">
    <location>
        <begin position="216"/>
        <end position="244"/>
    </location>
</feature>
<dbReference type="EMBL" id="CAXAQS010000792">
    <property type="protein sequence ID" value="CAK9253182.1"/>
    <property type="molecule type" value="Genomic_DNA"/>
</dbReference>
<proteinExistence type="predicted"/>
<keyword evidence="1 4" id="KW-0479">Metal-binding</keyword>
<name>A0ABP0VI42_9BRYO</name>
<feature type="signal peptide" evidence="6">
    <location>
        <begin position="1"/>
        <end position="34"/>
    </location>
</feature>
<reference evidence="8" key="1">
    <citation type="submission" date="2024-02" db="EMBL/GenBank/DDBJ databases">
        <authorList>
            <consortium name="ELIXIR-Norway"/>
            <consortium name="Elixir Norway"/>
        </authorList>
    </citation>
    <scope>NUCLEOTIDE SEQUENCE</scope>
</reference>
<evidence type="ECO:0000313" key="9">
    <source>
        <dbReference type="Proteomes" id="UP001497444"/>
    </source>
</evidence>
<evidence type="ECO:0000256" key="6">
    <source>
        <dbReference type="SAM" id="SignalP"/>
    </source>
</evidence>
<feature type="region of interest" description="Disordered" evidence="5">
    <location>
        <begin position="250"/>
        <end position="305"/>
    </location>
</feature>